<gene>
    <name evidence="2" type="ORF">A2Y85_03765</name>
</gene>
<keyword evidence="1" id="KW-0812">Transmembrane</keyword>
<proteinExistence type="predicted"/>
<sequence length="119" mass="13848">MNMIIRQIISNISLKESIVIVFVIILLIINNKFGNLHIKSYSIAIFFLITLPPFFGFMRYYNLSRILKNIIGFIYSIPFIYYLLEKNFFFVAIIGSIGGWIVEILLILFSDSIEAKKNN</sequence>
<feature type="transmembrane region" description="Helical" evidence="1">
    <location>
        <begin position="90"/>
        <end position="109"/>
    </location>
</feature>
<evidence type="ECO:0000313" key="2">
    <source>
        <dbReference type="EMBL" id="OGC43668.1"/>
    </source>
</evidence>
<dbReference type="EMBL" id="MEUM01000012">
    <property type="protein sequence ID" value="OGC43668.1"/>
    <property type="molecule type" value="Genomic_DNA"/>
</dbReference>
<name>A0A1F4UFD8_UNCW3</name>
<evidence type="ECO:0000256" key="1">
    <source>
        <dbReference type="SAM" id="Phobius"/>
    </source>
</evidence>
<feature type="transmembrane region" description="Helical" evidence="1">
    <location>
        <begin position="12"/>
        <end position="29"/>
    </location>
</feature>
<feature type="transmembrane region" description="Helical" evidence="1">
    <location>
        <begin position="41"/>
        <end position="61"/>
    </location>
</feature>
<evidence type="ECO:0000313" key="3">
    <source>
        <dbReference type="Proteomes" id="UP000177025"/>
    </source>
</evidence>
<feature type="transmembrane region" description="Helical" evidence="1">
    <location>
        <begin position="66"/>
        <end position="84"/>
    </location>
</feature>
<organism evidence="2 3">
    <name type="scientific">candidate division WOR-3 bacterium RBG_13_43_14</name>
    <dbReference type="NCBI Taxonomy" id="1802590"/>
    <lineage>
        <taxon>Bacteria</taxon>
        <taxon>Bacteria division WOR-3</taxon>
    </lineage>
</organism>
<dbReference type="AlphaFoldDB" id="A0A1F4UFD8"/>
<accession>A0A1F4UFD8</accession>
<reference evidence="2 3" key="1">
    <citation type="journal article" date="2016" name="Nat. Commun.">
        <title>Thousands of microbial genomes shed light on interconnected biogeochemical processes in an aquifer system.</title>
        <authorList>
            <person name="Anantharaman K."/>
            <person name="Brown C.T."/>
            <person name="Hug L.A."/>
            <person name="Sharon I."/>
            <person name="Castelle C.J."/>
            <person name="Probst A.J."/>
            <person name="Thomas B.C."/>
            <person name="Singh A."/>
            <person name="Wilkins M.J."/>
            <person name="Karaoz U."/>
            <person name="Brodie E.L."/>
            <person name="Williams K.H."/>
            <person name="Hubbard S.S."/>
            <person name="Banfield J.F."/>
        </authorList>
    </citation>
    <scope>NUCLEOTIDE SEQUENCE [LARGE SCALE GENOMIC DNA]</scope>
</reference>
<comment type="caution">
    <text evidence="2">The sequence shown here is derived from an EMBL/GenBank/DDBJ whole genome shotgun (WGS) entry which is preliminary data.</text>
</comment>
<protein>
    <submittedName>
        <fullName evidence="2">Uncharacterized protein</fullName>
    </submittedName>
</protein>
<keyword evidence="1" id="KW-0472">Membrane</keyword>
<keyword evidence="1" id="KW-1133">Transmembrane helix</keyword>
<dbReference type="Proteomes" id="UP000177025">
    <property type="component" value="Unassembled WGS sequence"/>
</dbReference>